<accession>A0A2S6BV07</accession>
<comment type="caution">
    <text evidence="11">The sequence shown here is derived from an EMBL/GenBank/DDBJ whole genome shotgun (WGS) entry which is preliminary data.</text>
</comment>
<proteinExistence type="inferred from homology"/>
<evidence type="ECO:0000256" key="3">
    <source>
        <dbReference type="ARBA" id="ARBA00009865"/>
    </source>
</evidence>
<dbReference type="InterPro" id="IPR023296">
    <property type="entry name" value="Glyco_hydro_beta-prop_sf"/>
</dbReference>
<dbReference type="GO" id="GO:0046558">
    <property type="term" value="F:arabinan endo-1,5-alpha-L-arabinosidase activity"/>
    <property type="evidence" value="ECO:0007669"/>
    <property type="project" value="UniProtKB-EC"/>
</dbReference>
<evidence type="ECO:0000256" key="1">
    <source>
        <dbReference type="ARBA" id="ARBA00000375"/>
    </source>
</evidence>
<keyword evidence="6 7" id="KW-0326">Glycosidase</keyword>
<evidence type="ECO:0000256" key="9">
    <source>
        <dbReference type="PIRSR" id="PIRSR606710-2"/>
    </source>
</evidence>
<keyword evidence="12" id="KW-1185">Reference proteome</keyword>
<dbReference type="STRING" id="357750.A0A2S6BV07"/>
<dbReference type="UniPathway" id="UPA00667"/>
<evidence type="ECO:0000256" key="4">
    <source>
        <dbReference type="ARBA" id="ARBA00012586"/>
    </source>
</evidence>
<dbReference type="InterPro" id="IPR050727">
    <property type="entry name" value="GH43_arabinanases"/>
</dbReference>
<feature type="active site" description="Proton acceptor" evidence="8">
    <location>
        <position position="45"/>
    </location>
</feature>
<comment type="catalytic activity">
    <reaction evidence="1 7">
        <text>Endohydrolysis of (1-&gt;5)-alpha-arabinofuranosidic linkages in (1-&gt;5)-arabinans.</text>
        <dbReference type="EC" id="3.2.1.99"/>
    </reaction>
</comment>
<dbReference type="PANTHER" id="PTHR43301">
    <property type="entry name" value="ARABINAN ENDO-1,5-ALPHA-L-ARABINOSIDASE"/>
    <property type="match status" value="1"/>
</dbReference>
<evidence type="ECO:0000313" key="12">
    <source>
        <dbReference type="Proteomes" id="UP000237631"/>
    </source>
</evidence>
<keyword evidence="5 7" id="KW-0378">Hydrolase</keyword>
<feature type="active site" description="Proton donor" evidence="8">
    <location>
        <position position="219"/>
    </location>
</feature>
<name>A0A2S6BV07_9PEZI</name>
<reference evidence="12" key="1">
    <citation type="journal article" date="2017" name="bioRxiv">
        <title>Conservation of a gene cluster reveals novel cercosporin biosynthetic mechanisms and extends production to the genus Colletotrichum.</title>
        <authorList>
            <person name="de Jonge R."/>
            <person name="Ebert M.K."/>
            <person name="Huitt-Roehl C.R."/>
            <person name="Pal P."/>
            <person name="Suttle J.C."/>
            <person name="Spanner R.E."/>
            <person name="Neubauer J.D."/>
            <person name="Jurick W.M.II."/>
            <person name="Stott K.A."/>
            <person name="Secor G.A."/>
            <person name="Thomma B.P.H.J."/>
            <person name="Van de Peer Y."/>
            <person name="Townsend C.A."/>
            <person name="Bolton M.D."/>
        </authorList>
    </citation>
    <scope>NUCLEOTIDE SEQUENCE [LARGE SCALE GENOMIC DNA]</scope>
    <source>
        <strain evidence="12">CBS538.71</strain>
    </source>
</reference>
<evidence type="ECO:0000256" key="8">
    <source>
        <dbReference type="PIRSR" id="PIRSR606710-1"/>
    </source>
</evidence>
<dbReference type="Pfam" id="PF04616">
    <property type="entry name" value="Glyco_hydro_43"/>
    <property type="match status" value="1"/>
</dbReference>
<comment type="pathway">
    <text evidence="2 7">Glycan metabolism; L-arabinan degradation.</text>
</comment>
<feature type="chain" id="PRO_5015434936" description="Arabinan endo-1,5-alpha-L-arabinosidase" evidence="10">
    <location>
        <begin position="25"/>
        <end position="341"/>
    </location>
</feature>
<feature type="site" description="Important for catalytic activity, responsible for pKa modulation of the active site Glu and correct orientation of both the proton donor and substrate" evidence="9">
    <location>
        <position position="164"/>
    </location>
</feature>
<feature type="signal peptide" evidence="10">
    <location>
        <begin position="1"/>
        <end position="24"/>
    </location>
</feature>
<dbReference type="CDD" id="cd18831">
    <property type="entry name" value="GH43_AnAbnA-like"/>
    <property type="match status" value="1"/>
</dbReference>
<dbReference type="InterPro" id="IPR016840">
    <property type="entry name" value="Glyco_hydro_43_endo_a_Ara-ase"/>
</dbReference>
<evidence type="ECO:0000256" key="7">
    <source>
        <dbReference type="PIRNR" id="PIRNR026534"/>
    </source>
</evidence>
<evidence type="ECO:0000256" key="10">
    <source>
        <dbReference type="SAM" id="SignalP"/>
    </source>
</evidence>
<protein>
    <recommendedName>
        <fullName evidence="4 7">Arabinan endo-1,5-alpha-L-arabinosidase</fullName>
        <ecNumber evidence="4 7">3.2.1.99</ecNumber>
    </recommendedName>
</protein>
<dbReference type="InterPro" id="IPR006710">
    <property type="entry name" value="Glyco_hydro_43"/>
</dbReference>
<dbReference type="Gene3D" id="2.115.10.20">
    <property type="entry name" value="Glycosyl hydrolase domain, family 43"/>
    <property type="match status" value="1"/>
</dbReference>
<gene>
    <name evidence="11" type="ORF">CBER1_07868</name>
</gene>
<dbReference type="OrthoDB" id="195678at2759"/>
<dbReference type="EMBL" id="PNEN01001759">
    <property type="protein sequence ID" value="PPJ51297.1"/>
    <property type="molecule type" value="Genomic_DNA"/>
</dbReference>
<dbReference type="SUPFAM" id="SSF75005">
    <property type="entry name" value="Arabinanase/levansucrase/invertase"/>
    <property type="match status" value="1"/>
</dbReference>
<sequence length="341" mass="36579">MFPDPSLLALLGATLSTTLHLTIAAAATTYPNPGPCTGECTNTHDPSIIRHSDSGTYYKFSTGGTIAIHTSPSISGPWTFACQMLGSPSQIHVPGNPGTDLWAPEVIRVGEKEGYHVYYSVSSFGTQISRIGVAASKTMACGSWIDQGSTGVESQTGDAYNAIDASLLHDEDEGAWRMTFGSFWSNIYQVEMESPPVARVEGAESKQLAFEPEGEHPEEGPALVKYGGYYYLFFSWGKCCGYDASRPGVGEEYRIKVCRSTSATGGFVDKSGKDCTSGGGTVVLESHGNIYGPGGQSVYNDSKDGWLLVYHYVDTTIGFADGQKQFGWNKLDWSSGWPVAS</sequence>
<dbReference type="Proteomes" id="UP000237631">
    <property type="component" value="Unassembled WGS sequence"/>
</dbReference>
<dbReference type="PANTHER" id="PTHR43301:SF3">
    <property type="entry name" value="ARABINAN ENDO-1,5-ALPHA-L-ARABINOSIDASE A-RELATED"/>
    <property type="match status" value="1"/>
</dbReference>
<dbReference type="EC" id="3.2.1.99" evidence="4 7"/>
<evidence type="ECO:0000313" key="11">
    <source>
        <dbReference type="EMBL" id="PPJ51297.1"/>
    </source>
</evidence>
<evidence type="ECO:0000256" key="5">
    <source>
        <dbReference type="ARBA" id="ARBA00022801"/>
    </source>
</evidence>
<comment type="similarity">
    <text evidence="3 7">Belongs to the glycosyl hydrolase 43 family.</text>
</comment>
<dbReference type="PIRSF" id="PIRSF026534">
    <property type="entry name" value="Endo_alpha-L-arabinosidase"/>
    <property type="match status" value="1"/>
</dbReference>
<keyword evidence="10" id="KW-0732">Signal</keyword>
<evidence type="ECO:0000256" key="6">
    <source>
        <dbReference type="ARBA" id="ARBA00023295"/>
    </source>
</evidence>
<evidence type="ECO:0000256" key="2">
    <source>
        <dbReference type="ARBA" id="ARBA00004834"/>
    </source>
</evidence>
<dbReference type="GO" id="GO:0031222">
    <property type="term" value="P:arabinan catabolic process"/>
    <property type="evidence" value="ECO:0007669"/>
    <property type="project" value="UniProtKB-UniPathway"/>
</dbReference>
<organism evidence="11 12">
    <name type="scientific">Cercospora berteroae</name>
    <dbReference type="NCBI Taxonomy" id="357750"/>
    <lineage>
        <taxon>Eukaryota</taxon>
        <taxon>Fungi</taxon>
        <taxon>Dikarya</taxon>
        <taxon>Ascomycota</taxon>
        <taxon>Pezizomycotina</taxon>
        <taxon>Dothideomycetes</taxon>
        <taxon>Dothideomycetidae</taxon>
        <taxon>Mycosphaerellales</taxon>
        <taxon>Mycosphaerellaceae</taxon>
        <taxon>Cercospora</taxon>
    </lineage>
</organism>
<dbReference type="AlphaFoldDB" id="A0A2S6BV07"/>